<dbReference type="EMBL" id="CP117523">
    <property type="protein sequence ID" value="WWD84015.1"/>
    <property type="molecule type" value="Genomic_DNA"/>
</dbReference>
<reference evidence="1 2" key="1">
    <citation type="journal article" date="2023" name="PLoS ONE">
        <title>Genome-based metabolic and phylogenomic analysis of three Terrisporobacter species.</title>
        <authorList>
            <person name="Boer T."/>
            <person name="Bengelsdorf F.R."/>
            <person name="Bomeke M."/>
            <person name="Daniel R."/>
            <person name="Poehlein A."/>
        </authorList>
    </citation>
    <scope>NUCLEOTIDE SEQUENCE [LARGE SCALE GENOMIC DNA]</scope>
    <source>
        <strain evidence="1 2">DSM 1288</strain>
    </source>
</reference>
<dbReference type="NCBIfam" id="TIGR03172">
    <property type="entry name" value="selenium cofactor biosynthesis protein YqeC"/>
    <property type="match status" value="1"/>
</dbReference>
<dbReference type="Proteomes" id="UP001348492">
    <property type="component" value="Chromosome"/>
</dbReference>
<accession>A0ABZ2EWB1</accession>
<evidence type="ECO:0000313" key="1">
    <source>
        <dbReference type="EMBL" id="WWD84015.1"/>
    </source>
</evidence>
<evidence type="ECO:0000313" key="2">
    <source>
        <dbReference type="Proteomes" id="UP001348492"/>
    </source>
</evidence>
<sequence>MNLIDAFDIKNKDIITIVGAGGKTSLMFSASSLLRKNYKVLVTTTTNIYVPSGKFYDKMIMLSEIKDENYKKLIEKSNNGVYVIGNKIANNTVANKLKIKGLSFGVLDKIIPYFDIVIIESDGSKEKPLKGWKDSEPVVYDKTTKTVGVVDIKTIGLNINEDNIHRLDEFLEIINDEESQKVKIKHLKNLILNKSGLFKFSEGEKILLINKVEGIRDKRNSVLLTNKIKDENSSYINKFVYGSILQNEFLG</sequence>
<organism evidence="1 2">
    <name type="scientific">Terrisporobacter glycolicus ATCC 14880 = DSM 1288</name>
    <dbReference type="NCBI Taxonomy" id="1121315"/>
    <lineage>
        <taxon>Bacteria</taxon>
        <taxon>Bacillati</taxon>
        <taxon>Bacillota</taxon>
        <taxon>Clostridia</taxon>
        <taxon>Peptostreptococcales</taxon>
        <taxon>Peptostreptococcaceae</taxon>
        <taxon>Terrisporobacter</taxon>
    </lineage>
</organism>
<dbReference type="Pfam" id="PF19842">
    <property type="entry name" value="YqeC"/>
    <property type="match status" value="1"/>
</dbReference>
<dbReference type="InterPro" id="IPR017587">
    <property type="entry name" value="YqeC"/>
</dbReference>
<name>A0ABZ2EWB1_9FIRM</name>
<keyword evidence="2" id="KW-1185">Reference proteome</keyword>
<gene>
    <name evidence="1" type="ORF">TEGL_24370</name>
</gene>
<proteinExistence type="predicted"/>
<protein>
    <recommendedName>
        <fullName evidence="3">Selenium-dependent hydroxylase accessory protein YqeC</fullName>
    </recommendedName>
</protein>
<dbReference type="RefSeq" id="WP_018590512.1">
    <property type="nucleotide sequence ID" value="NZ_CP117523.1"/>
</dbReference>
<evidence type="ECO:0008006" key="3">
    <source>
        <dbReference type="Google" id="ProtNLM"/>
    </source>
</evidence>